<proteinExistence type="predicted"/>
<evidence type="ECO:0000313" key="2">
    <source>
        <dbReference type="EMBL" id="RJE17287.1"/>
    </source>
</evidence>
<accession>A0A3A2Z7K6</accession>
<dbReference type="AlphaFoldDB" id="A0A3A2Z7K6"/>
<name>A0A3A2Z7K6_9EURO</name>
<sequence length="132" mass="14369">MPAPRPIAGVERRAYGSFLDIVVWVCIHRAVHRANTRSETQADHQPRVRSHQSVTPAAGVQCPGRKTDDPDAQTGVHKCLVQVFPLKGRHAAIFACFAVKDQVRGDNGSADQRSAVQEPLREVATRGGVRGL</sequence>
<feature type="region of interest" description="Disordered" evidence="1">
    <location>
        <begin position="105"/>
        <end position="132"/>
    </location>
</feature>
<feature type="non-terminal residue" evidence="2">
    <location>
        <position position="132"/>
    </location>
</feature>
<dbReference type="Proteomes" id="UP000266188">
    <property type="component" value="Unassembled WGS sequence"/>
</dbReference>
<dbReference type="EMBL" id="MVGC01001234">
    <property type="protein sequence ID" value="RJE17287.1"/>
    <property type="molecule type" value="Genomic_DNA"/>
</dbReference>
<evidence type="ECO:0000256" key="1">
    <source>
        <dbReference type="SAM" id="MobiDB-lite"/>
    </source>
</evidence>
<evidence type="ECO:0000313" key="3">
    <source>
        <dbReference type="Proteomes" id="UP000266188"/>
    </source>
</evidence>
<comment type="caution">
    <text evidence="2">The sequence shown here is derived from an EMBL/GenBank/DDBJ whole genome shotgun (WGS) entry which is preliminary data.</text>
</comment>
<organism evidence="2 3">
    <name type="scientific">Aspergillus sclerotialis</name>
    <dbReference type="NCBI Taxonomy" id="2070753"/>
    <lineage>
        <taxon>Eukaryota</taxon>
        <taxon>Fungi</taxon>
        <taxon>Dikarya</taxon>
        <taxon>Ascomycota</taxon>
        <taxon>Pezizomycotina</taxon>
        <taxon>Eurotiomycetes</taxon>
        <taxon>Eurotiomycetidae</taxon>
        <taxon>Eurotiales</taxon>
        <taxon>Aspergillaceae</taxon>
        <taxon>Aspergillus</taxon>
        <taxon>Aspergillus subgen. Polypaecilum</taxon>
    </lineage>
</organism>
<protein>
    <submittedName>
        <fullName evidence="2">Uncharacterized protein</fullName>
    </submittedName>
</protein>
<feature type="region of interest" description="Disordered" evidence="1">
    <location>
        <begin position="35"/>
        <end position="73"/>
    </location>
</feature>
<keyword evidence="3" id="KW-1185">Reference proteome</keyword>
<gene>
    <name evidence="2" type="ORF">PHISCL_10376</name>
</gene>
<reference evidence="3" key="1">
    <citation type="submission" date="2017-02" db="EMBL/GenBank/DDBJ databases">
        <authorList>
            <person name="Tafer H."/>
            <person name="Lopandic K."/>
        </authorList>
    </citation>
    <scope>NUCLEOTIDE SEQUENCE [LARGE SCALE GENOMIC DNA]</scope>
    <source>
        <strain evidence="3">CBS 366.77</strain>
    </source>
</reference>